<dbReference type="AlphaFoldDB" id="F9DY08"/>
<proteinExistence type="predicted"/>
<protein>
    <submittedName>
        <fullName evidence="1">Uncharacterized protein</fullName>
    </submittedName>
</protein>
<reference evidence="1 2" key="1">
    <citation type="submission" date="2011-04" db="EMBL/GenBank/DDBJ databases">
        <authorList>
            <person name="Muzny D."/>
            <person name="Qin X."/>
            <person name="Deng J."/>
            <person name="Jiang H."/>
            <person name="Liu Y."/>
            <person name="Qu J."/>
            <person name="Song X.-Z."/>
            <person name="Zhang L."/>
            <person name="Thornton R."/>
            <person name="Coyle M."/>
            <person name="Francisco L."/>
            <person name="Jackson L."/>
            <person name="Javaid M."/>
            <person name="Korchina V."/>
            <person name="Kovar C."/>
            <person name="Mata R."/>
            <person name="Mathew T."/>
            <person name="Ngo R."/>
            <person name="Nguyen L."/>
            <person name="Nguyen N."/>
            <person name="Okwuonu G."/>
            <person name="Ongeri F."/>
            <person name="Pham C."/>
            <person name="Simmons D."/>
            <person name="Wilczek-Boney K."/>
            <person name="Hale W."/>
            <person name="Jakkamsetti A."/>
            <person name="Pham P."/>
            <person name="Ruth R."/>
            <person name="San Lucas F."/>
            <person name="Warren J."/>
            <person name="Zhang J."/>
            <person name="Zhao Z."/>
            <person name="Zhou C."/>
            <person name="Zhu D."/>
            <person name="Lee S."/>
            <person name="Bess C."/>
            <person name="Blankenburg K."/>
            <person name="Forbes L."/>
            <person name="Fu Q."/>
            <person name="Gubbala S."/>
            <person name="Hirani K."/>
            <person name="Jayaseelan J.C."/>
            <person name="Lara F."/>
            <person name="Munidasa M."/>
            <person name="Palculict T."/>
            <person name="Patil S."/>
            <person name="Pu L.-L."/>
            <person name="Saada N."/>
            <person name="Tang L."/>
            <person name="Weissenberger G."/>
            <person name="Zhu Y."/>
            <person name="Hemphill L."/>
            <person name="Shang Y."/>
            <person name="Youmans B."/>
            <person name="Ayvaz T."/>
            <person name="Ross M."/>
            <person name="Santibanez J."/>
            <person name="Aqrawi P."/>
            <person name="Gross S."/>
            <person name="Joshi V."/>
            <person name="Fowler G."/>
            <person name="Nazareth L."/>
            <person name="Reid J."/>
            <person name="Worley K."/>
            <person name="Petrosino J."/>
            <person name="Highlander S."/>
            <person name="Gibbs R."/>
        </authorList>
    </citation>
    <scope>NUCLEOTIDE SEQUENCE [LARGE SCALE GENOMIC DNA]</scope>
    <source>
        <strain evidence="1 2">2681</strain>
    </source>
</reference>
<comment type="caution">
    <text evidence="1">The sequence shown here is derived from an EMBL/GenBank/DDBJ whole genome shotgun (WGS) entry which is preliminary data.</text>
</comment>
<organism evidence="1 2">
    <name type="scientific">Sporosarcina newyorkensis 2681</name>
    <dbReference type="NCBI Taxonomy" id="1027292"/>
    <lineage>
        <taxon>Bacteria</taxon>
        <taxon>Bacillati</taxon>
        <taxon>Bacillota</taxon>
        <taxon>Bacilli</taxon>
        <taxon>Bacillales</taxon>
        <taxon>Caryophanaceae</taxon>
        <taxon>Sporosarcina</taxon>
    </lineage>
</organism>
<accession>F9DY08</accession>
<gene>
    <name evidence="1" type="ORF">HMPREF9372_3689</name>
</gene>
<dbReference type="HOGENOM" id="CLU_3189195_0_0_9"/>
<evidence type="ECO:0000313" key="1">
    <source>
        <dbReference type="EMBL" id="EGQ19559.1"/>
    </source>
</evidence>
<evidence type="ECO:0000313" key="2">
    <source>
        <dbReference type="Proteomes" id="UP000005316"/>
    </source>
</evidence>
<dbReference type="EMBL" id="AFPZ01000120">
    <property type="protein sequence ID" value="EGQ19559.1"/>
    <property type="molecule type" value="Genomic_DNA"/>
</dbReference>
<dbReference type="Proteomes" id="UP000005316">
    <property type="component" value="Unassembled WGS sequence"/>
</dbReference>
<sequence>MKVIQNLHQKSVYLLDTKKVTIPFMVQCAAINQEGINIPVHLLLFF</sequence>
<name>F9DY08_9BACL</name>